<name>A0A1G7XYQ0_9PROT</name>
<dbReference type="EMBL" id="FNCV01000003">
    <property type="protein sequence ID" value="SDG89223.1"/>
    <property type="molecule type" value="Genomic_DNA"/>
</dbReference>
<evidence type="ECO:0000313" key="2">
    <source>
        <dbReference type="Proteomes" id="UP000217076"/>
    </source>
</evidence>
<reference evidence="2" key="1">
    <citation type="submission" date="2016-10" db="EMBL/GenBank/DDBJ databases">
        <authorList>
            <person name="Varghese N."/>
            <person name="Submissions S."/>
        </authorList>
    </citation>
    <scope>NUCLEOTIDE SEQUENCE [LARGE SCALE GENOMIC DNA]</scope>
    <source>
        <strain evidence="2">930I</strain>
    </source>
</reference>
<dbReference type="Proteomes" id="UP000217076">
    <property type="component" value="Unassembled WGS sequence"/>
</dbReference>
<organism evidence="1 2">
    <name type="scientific">Roseospirillum parvum</name>
    <dbReference type="NCBI Taxonomy" id="83401"/>
    <lineage>
        <taxon>Bacteria</taxon>
        <taxon>Pseudomonadati</taxon>
        <taxon>Pseudomonadota</taxon>
        <taxon>Alphaproteobacteria</taxon>
        <taxon>Rhodospirillales</taxon>
        <taxon>Rhodospirillaceae</taxon>
        <taxon>Roseospirillum</taxon>
    </lineage>
</organism>
<keyword evidence="2" id="KW-1185">Reference proteome</keyword>
<dbReference type="AlphaFoldDB" id="A0A1G7XYQ0"/>
<evidence type="ECO:0000313" key="1">
    <source>
        <dbReference type="EMBL" id="SDG89223.1"/>
    </source>
</evidence>
<sequence>MGRERTLVERNGNIERGDMNQTVRKIRPTPVCGVIHPHTRSVGEA</sequence>
<gene>
    <name evidence="1" type="ORF">SAMN05421742_103138</name>
</gene>
<dbReference type="STRING" id="83401.SAMN05421742_103138"/>
<accession>A0A1G7XYQ0</accession>
<protein>
    <submittedName>
        <fullName evidence="1">Uncharacterized protein</fullName>
    </submittedName>
</protein>
<proteinExistence type="predicted"/>